<feature type="compositionally biased region" description="Basic and acidic residues" evidence="1">
    <location>
        <begin position="27"/>
        <end position="42"/>
    </location>
</feature>
<dbReference type="EMBL" id="BFEA01000006">
    <property type="protein sequence ID" value="GBG59804.1"/>
    <property type="molecule type" value="Genomic_DNA"/>
</dbReference>
<evidence type="ECO:0000313" key="2">
    <source>
        <dbReference type="EMBL" id="GBG59804.1"/>
    </source>
</evidence>
<organism evidence="2 3">
    <name type="scientific">Chara braunii</name>
    <name type="common">Braun's stonewort</name>
    <dbReference type="NCBI Taxonomy" id="69332"/>
    <lineage>
        <taxon>Eukaryota</taxon>
        <taxon>Viridiplantae</taxon>
        <taxon>Streptophyta</taxon>
        <taxon>Charophyceae</taxon>
        <taxon>Charales</taxon>
        <taxon>Characeae</taxon>
        <taxon>Chara</taxon>
    </lineage>
</organism>
<dbReference type="Proteomes" id="UP000265515">
    <property type="component" value="Unassembled WGS sequence"/>
</dbReference>
<gene>
    <name evidence="2" type="ORF">CBR_g54906</name>
</gene>
<name>A0A388JPS8_CHABU</name>
<feature type="region of interest" description="Disordered" evidence="1">
    <location>
        <begin position="1"/>
        <end position="108"/>
    </location>
</feature>
<evidence type="ECO:0000256" key="1">
    <source>
        <dbReference type="SAM" id="MobiDB-lite"/>
    </source>
</evidence>
<feature type="compositionally biased region" description="Basic and acidic residues" evidence="1">
    <location>
        <begin position="133"/>
        <end position="149"/>
    </location>
</feature>
<comment type="caution">
    <text evidence="2">The sequence shown here is derived from an EMBL/GenBank/DDBJ whole genome shotgun (WGS) entry which is preliminary data.</text>
</comment>
<feature type="region of interest" description="Disordered" evidence="1">
    <location>
        <begin position="381"/>
        <end position="407"/>
    </location>
</feature>
<sequence length="563" mass="62913">MRGDHNRGGEKVSSWGSHSPRIGRRSGRQDRGDDLEERDQVRTVDIGGILSTGDVGEEVLPVGSQRQDDSSIPEIGTSQVPEAYQGETGSRGCDRGGAPEADGSTQPTLIQDGEEASLQLVLTTVPDQPTRIDTSKRAVSDTASEDRRDRPYRWRDTQDTALDLPQGELQLMIEPATIGPMQEHEGPDLTSNEVEESDPQCHQMNMHGPNDRRCMREDTLRNVIWPRYEQHQHELELRAASERPQVKVLAHGDGAHEGPQPEQVQETTLMHGELGHRRQRVQPQSEPAMEDGERGARGPSSLDGLSLLSESRLVAQPTEIEGSLTAQLYDMESPRMQVQQDVSQPSAIDIETEQVEAEVMGLGTETPTEGIQTWRVESSPLDFGATPQRDGGQRETSMRGQVEAGPEHTQDAFMTHEEESWPEFDRSRACQEGCVASRGDGTDTIVTFSRGVHDRVVCPAFQVDLRRRVVQFDGQGLLRDMRGARLLTRRHGVKRVVYDKLGLELRRMSDRLHVHETHEVSDYEIKEKINENEVIVTKDKPLGSFHIIIFYFEGSKAYTCITA</sequence>
<dbReference type="Gramene" id="GBG59804">
    <property type="protein sequence ID" value="GBG59804"/>
    <property type="gene ID" value="CBR_g54906"/>
</dbReference>
<feature type="region of interest" description="Disordered" evidence="1">
    <location>
        <begin position="128"/>
        <end position="149"/>
    </location>
</feature>
<accession>A0A388JPS8</accession>
<protein>
    <submittedName>
        <fullName evidence="2">Uncharacterized protein</fullName>
    </submittedName>
</protein>
<dbReference type="AlphaFoldDB" id="A0A388JPS8"/>
<feature type="compositionally biased region" description="Basic and acidic residues" evidence="1">
    <location>
        <begin position="1"/>
        <end position="10"/>
    </location>
</feature>
<feature type="region of interest" description="Disordered" evidence="1">
    <location>
        <begin position="276"/>
        <end position="301"/>
    </location>
</feature>
<evidence type="ECO:0000313" key="3">
    <source>
        <dbReference type="Proteomes" id="UP000265515"/>
    </source>
</evidence>
<proteinExistence type="predicted"/>
<reference evidence="2 3" key="1">
    <citation type="journal article" date="2018" name="Cell">
        <title>The Chara Genome: Secondary Complexity and Implications for Plant Terrestrialization.</title>
        <authorList>
            <person name="Nishiyama T."/>
            <person name="Sakayama H."/>
            <person name="Vries J.D."/>
            <person name="Buschmann H."/>
            <person name="Saint-Marcoux D."/>
            <person name="Ullrich K.K."/>
            <person name="Haas F.B."/>
            <person name="Vanderstraeten L."/>
            <person name="Becker D."/>
            <person name="Lang D."/>
            <person name="Vosolsobe S."/>
            <person name="Rombauts S."/>
            <person name="Wilhelmsson P.K.I."/>
            <person name="Janitza P."/>
            <person name="Kern R."/>
            <person name="Heyl A."/>
            <person name="Rumpler F."/>
            <person name="Villalobos L.I.A.C."/>
            <person name="Clay J.M."/>
            <person name="Skokan R."/>
            <person name="Toyoda A."/>
            <person name="Suzuki Y."/>
            <person name="Kagoshima H."/>
            <person name="Schijlen E."/>
            <person name="Tajeshwar N."/>
            <person name="Catarino B."/>
            <person name="Hetherington A.J."/>
            <person name="Saltykova A."/>
            <person name="Bonnot C."/>
            <person name="Breuninger H."/>
            <person name="Symeonidi A."/>
            <person name="Radhakrishnan G.V."/>
            <person name="Van Nieuwerburgh F."/>
            <person name="Deforce D."/>
            <person name="Chang C."/>
            <person name="Karol K.G."/>
            <person name="Hedrich R."/>
            <person name="Ulvskov P."/>
            <person name="Glockner G."/>
            <person name="Delwiche C.F."/>
            <person name="Petrasek J."/>
            <person name="Van de Peer Y."/>
            <person name="Friml J."/>
            <person name="Beilby M."/>
            <person name="Dolan L."/>
            <person name="Kohara Y."/>
            <person name="Sugano S."/>
            <person name="Fujiyama A."/>
            <person name="Delaux P.-M."/>
            <person name="Quint M."/>
            <person name="TheiBen G."/>
            <person name="Hagemann M."/>
            <person name="Harholt J."/>
            <person name="Dunand C."/>
            <person name="Zachgo S."/>
            <person name="Langdale J."/>
            <person name="Maumus F."/>
            <person name="Straeten D.V.D."/>
            <person name="Gould S.B."/>
            <person name="Rensing S.A."/>
        </authorList>
    </citation>
    <scope>NUCLEOTIDE SEQUENCE [LARGE SCALE GENOMIC DNA]</scope>
    <source>
        <strain evidence="2 3">S276</strain>
    </source>
</reference>
<keyword evidence="3" id="KW-1185">Reference proteome</keyword>